<keyword evidence="3" id="KW-0862">Zinc</keyword>
<organism evidence="10 11">
    <name type="scientific">Temnothorax curvispinosus</name>
    <dbReference type="NCBI Taxonomy" id="300111"/>
    <lineage>
        <taxon>Eukaryota</taxon>
        <taxon>Metazoa</taxon>
        <taxon>Ecdysozoa</taxon>
        <taxon>Arthropoda</taxon>
        <taxon>Hexapoda</taxon>
        <taxon>Insecta</taxon>
        <taxon>Pterygota</taxon>
        <taxon>Neoptera</taxon>
        <taxon>Endopterygota</taxon>
        <taxon>Hymenoptera</taxon>
        <taxon>Apocrita</taxon>
        <taxon>Aculeata</taxon>
        <taxon>Formicoidea</taxon>
        <taxon>Formicidae</taxon>
        <taxon>Myrmicinae</taxon>
        <taxon>Temnothorax</taxon>
    </lineage>
</organism>
<gene>
    <name evidence="11" type="primary">LOC112455654</name>
</gene>
<sequence>MAAESGDGLPISPSEKSLTGSLASDENEKSVSRSPSSYSIREDKWPDLVVSRPRKLDAWWLPRQTAEESSSMRQESLTGLKLRPPGDHGGVHHGGVMLEEDMAGAQDTIYLCNFRVSVDGEWLCLKELQDVEFSLQDSMQRSPSPPLALSGINHHHDHRHHHHHHLQQLPEQRELRDIMPPSSPPPLQHVSSLSRDPVIIERSNLVNISKLIVKELIETSLKYGRMLDSDHMPLQHFFIVLEHVLRHGLRPKKGLLGPKKELWDILQLVEKYCPEAQDITSSIRDLPTVRTAMGRARAWLRMALMQKKLADYLKVLIDHKDDILSEYFEPDALMMSEEAIVVMGLLVGLNVIDCNFCVKEEDLDCQQGVIDFSLYLRNSNHIPGESPDDELENDNMTTVLDQKNYIEELNRHLNATVTNLQAKVESLTTTNALMKEDLAIAKNNILSVQDENRQLKKELGIEVKDANENGKVPLKITETTAEIEELRCRIESEKKSRQDLEKELELQISMKSEMEVAMKLLEKDIHEKQDTIISLRRQLEDIKLINLEMYKKLQECEHELTQKGEMVSRLHAKTNQIGKILNNLEKYNHWMKDGEGIRSPTTPGGVSKSILNKTSPTIPRGCPPMPPAENATTRPTPSTVDHQRSLDEQPATASNDKLKQSRSTSEISMNSSTTEQTCEGSLKHKTELITKLEAKTLSMSETIQKMDEKCKEMDGVRSGAEEKVRILGAEAAEREARTNGVERELRLEREWRTSLQETSICNTEKISQLHQEIDQLKRVSERYLTLQEEYYALKEVCGEQERTLEELGGQLSAAKLAAAELREAADNAQLQQQQQSALQEGSSVTWANDRMVTQCKGCSREFNMTRRKHHCRNCGNIFCNACSDNTTVLPNSTKPVRVCDECYVFLVSRYSVVR</sequence>
<dbReference type="Pfam" id="PF02759">
    <property type="entry name" value="RUN"/>
    <property type="match status" value="1"/>
</dbReference>
<evidence type="ECO:0000313" key="10">
    <source>
        <dbReference type="Proteomes" id="UP000504618"/>
    </source>
</evidence>
<dbReference type="InterPro" id="IPR013083">
    <property type="entry name" value="Znf_RING/FYVE/PHD"/>
</dbReference>
<evidence type="ECO:0000313" key="11">
    <source>
        <dbReference type="RefSeq" id="XP_024873499.1"/>
    </source>
</evidence>
<dbReference type="GO" id="GO:0005737">
    <property type="term" value="C:cytoplasm"/>
    <property type="evidence" value="ECO:0007669"/>
    <property type="project" value="TreeGrafter"/>
</dbReference>
<dbReference type="InterPro" id="IPR004012">
    <property type="entry name" value="Run_dom"/>
</dbReference>
<keyword evidence="1" id="KW-0479">Metal-binding</keyword>
<dbReference type="Gene3D" id="1.20.58.900">
    <property type="match status" value="1"/>
</dbReference>
<feature type="region of interest" description="Disordered" evidence="7">
    <location>
        <begin position="1"/>
        <end position="40"/>
    </location>
</feature>
<dbReference type="PROSITE" id="PS50178">
    <property type="entry name" value="ZF_FYVE"/>
    <property type="match status" value="1"/>
</dbReference>
<feature type="compositionally biased region" description="Polar residues" evidence="7">
    <location>
        <begin position="599"/>
        <end position="617"/>
    </location>
</feature>
<evidence type="ECO:0000256" key="5">
    <source>
        <dbReference type="PROSITE-ProRule" id="PRU00091"/>
    </source>
</evidence>
<keyword evidence="4 6" id="KW-0175">Coiled coil</keyword>
<evidence type="ECO:0000256" key="1">
    <source>
        <dbReference type="ARBA" id="ARBA00022723"/>
    </source>
</evidence>
<dbReference type="InterPro" id="IPR000306">
    <property type="entry name" value="Znf_FYVE"/>
</dbReference>
<feature type="compositionally biased region" description="Polar residues" evidence="7">
    <location>
        <begin position="14"/>
        <end position="24"/>
    </location>
</feature>
<feature type="compositionally biased region" description="Basic residues" evidence="7">
    <location>
        <begin position="153"/>
        <end position="166"/>
    </location>
</feature>
<feature type="coiled-coil region" evidence="6">
    <location>
        <begin position="417"/>
        <end position="538"/>
    </location>
</feature>
<reference evidence="11" key="1">
    <citation type="submission" date="2025-08" db="UniProtKB">
        <authorList>
            <consortium name="RefSeq"/>
        </authorList>
    </citation>
    <scope>IDENTIFICATION</scope>
    <source>
        <tissue evidence="11">Whole body</tissue>
    </source>
</reference>
<feature type="domain" description="FYVE-type" evidence="8">
    <location>
        <begin position="849"/>
        <end position="907"/>
    </location>
</feature>
<protein>
    <submittedName>
        <fullName evidence="11">RUN and FYVE domain-containing protein 2 isoform X4</fullName>
    </submittedName>
</protein>
<feature type="compositionally biased region" description="Polar residues" evidence="7">
    <location>
        <begin position="67"/>
        <end position="77"/>
    </location>
</feature>
<dbReference type="InterPro" id="IPR047335">
    <property type="entry name" value="RUFY1-3"/>
</dbReference>
<feature type="region of interest" description="Disordered" evidence="7">
    <location>
        <begin position="64"/>
        <end position="87"/>
    </location>
</feature>
<feature type="coiled-coil region" evidence="6">
    <location>
        <begin position="769"/>
        <end position="834"/>
    </location>
</feature>
<keyword evidence="10" id="KW-1185">Reference proteome</keyword>
<feature type="compositionally biased region" description="Polar residues" evidence="7">
    <location>
        <begin position="630"/>
        <end position="640"/>
    </location>
</feature>
<dbReference type="InterPro" id="IPR017455">
    <property type="entry name" value="Znf_FYVE-rel"/>
</dbReference>
<evidence type="ECO:0000256" key="4">
    <source>
        <dbReference type="ARBA" id="ARBA00023054"/>
    </source>
</evidence>
<evidence type="ECO:0000256" key="3">
    <source>
        <dbReference type="ARBA" id="ARBA00022833"/>
    </source>
</evidence>
<evidence type="ECO:0000256" key="2">
    <source>
        <dbReference type="ARBA" id="ARBA00022771"/>
    </source>
</evidence>
<feature type="domain" description="RUN" evidence="9">
    <location>
        <begin position="228"/>
        <end position="361"/>
    </location>
</feature>
<feature type="region of interest" description="Disordered" evidence="7">
    <location>
        <begin position="594"/>
        <end position="682"/>
    </location>
</feature>
<dbReference type="CDD" id="cd15721">
    <property type="entry name" value="FYVE_RUFY1_like"/>
    <property type="match status" value="1"/>
</dbReference>
<dbReference type="SUPFAM" id="SSF140741">
    <property type="entry name" value="RUN domain-like"/>
    <property type="match status" value="1"/>
</dbReference>
<dbReference type="InterPro" id="IPR011011">
    <property type="entry name" value="Znf_FYVE_PHD"/>
</dbReference>
<evidence type="ECO:0000256" key="6">
    <source>
        <dbReference type="SAM" id="Coils"/>
    </source>
</evidence>
<dbReference type="SMART" id="SM00593">
    <property type="entry name" value="RUN"/>
    <property type="match status" value="1"/>
</dbReference>
<dbReference type="PANTHER" id="PTHR45956:SF6">
    <property type="entry name" value="RUN DOMAIN-CONTAINING PROTEIN"/>
    <property type="match status" value="1"/>
</dbReference>
<dbReference type="OrthoDB" id="79871at2759"/>
<evidence type="ECO:0000259" key="9">
    <source>
        <dbReference type="PROSITE" id="PS50826"/>
    </source>
</evidence>
<evidence type="ECO:0000256" key="7">
    <source>
        <dbReference type="SAM" id="MobiDB-lite"/>
    </source>
</evidence>
<dbReference type="GeneID" id="112455654"/>
<dbReference type="Pfam" id="PF01363">
    <property type="entry name" value="FYVE"/>
    <property type="match status" value="1"/>
</dbReference>
<dbReference type="CDD" id="cd17681">
    <property type="entry name" value="RUN_RUFY1_like"/>
    <property type="match status" value="1"/>
</dbReference>
<accession>A0A6J1PUF3</accession>
<dbReference type="PROSITE" id="PS50826">
    <property type="entry name" value="RUN"/>
    <property type="match status" value="1"/>
</dbReference>
<dbReference type="FunFam" id="1.20.58.900:FF:000011">
    <property type="entry name" value="Uncharacterized protein, isoform B"/>
    <property type="match status" value="1"/>
</dbReference>
<name>A0A6J1PUF3_9HYME</name>
<dbReference type="InterPro" id="IPR037213">
    <property type="entry name" value="Run_dom_sf"/>
</dbReference>
<dbReference type="Proteomes" id="UP000504618">
    <property type="component" value="Unplaced"/>
</dbReference>
<dbReference type="Gene3D" id="3.30.40.10">
    <property type="entry name" value="Zinc/RING finger domain, C3HC4 (zinc finger)"/>
    <property type="match status" value="1"/>
</dbReference>
<dbReference type="SUPFAM" id="SSF57903">
    <property type="entry name" value="FYVE/PHD zinc finger"/>
    <property type="match status" value="1"/>
</dbReference>
<dbReference type="GO" id="GO:0008270">
    <property type="term" value="F:zinc ion binding"/>
    <property type="evidence" value="ECO:0007669"/>
    <property type="project" value="UniProtKB-KW"/>
</dbReference>
<dbReference type="AlphaFoldDB" id="A0A6J1PUF3"/>
<feature type="region of interest" description="Disordered" evidence="7">
    <location>
        <begin position="152"/>
        <end position="192"/>
    </location>
</feature>
<dbReference type="SMART" id="SM00064">
    <property type="entry name" value="FYVE"/>
    <property type="match status" value="1"/>
</dbReference>
<evidence type="ECO:0000259" key="8">
    <source>
        <dbReference type="PROSITE" id="PS50178"/>
    </source>
</evidence>
<dbReference type="PANTHER" id="PTHR45956">
    <property type="entry name" value="RUN AND FYVE DOMAIN-CONTAINING PROTEIN 2-LIKE PROTEIN"/>
    <property type="match status" value="1"/>
</dbReference>
<feature type="compositionally biased region" description="Polar residues" evidence="7">
    <location>
        <begin position="651"/>
        <end position="679"/>
    </location>
</feature>
<dbReference type="RefSeq" id="XP_024873499.1">
    <property type="nucleotide sequence ID" value="XM_025017731.1"/>
</dbReference>
<proteinExistence type="predicted"/>
<keyword evidence="2 5" id="KW-0863">Zinc-finger</keyword>